<gene>
    <name evidence="2" type="ORF">AW736_21620</name>
</gene>
<dbReference type="AlphaFoldDB" id="A0A178IFW7"/>
<evidence type="ECO:0000256" key="1">
    <source>
        <dbReference type="SAM" id="MobiDB-lite"/>
    </source>
</evidence>
<feature type="region of interest" description="Disordered" evidence="1">
    <location>
        <begin position="154"/>
        <end position="177"/>
    </location>
</feature>
<dbReference type="EMBL" id="LRRQ01000152">
    <property type="protein sequence ID" value="OAM87989.1"/>
    <property type="molecule type" value="Genomic_DNA"/>
</dbReference>
<proteinExistence type="predicted"/>
<dbReference type="STRING" id="1184151.AW736_21620"/>
<evidence type="ECO:0008006" key="4">
    <source>
        <dbReference type="Google" id="ProtNLM"/>
    </source>
</evidence>
<evidence type="ECO:0000313" key="2">
    <source>
        <dbReference type="EMBL" id="OAM87989.1"/>
    </source>
</evidence>
<feature type="compositionally biased region" description="Basic and acidic residues" evidence="1">
    <location>
        <begin position="159"/>
        <end position="177"/>
    </location>
</feature>
<reference evidence="2 3" key="1">
    <citation type="submission" date="2016-01" db="EMBL/GenBank/DDBJ databases">
        <title>High potential of lignocellulose degradation of a new Verrucomicrobia species.</title>
        <authorList>
            <person name="Wang Y."/>
            <person name="Shi Y."/>
            <person name="Qiu Z."/>
            <person name="Liu S."/>
            <person name="Yang H."/>
        </authorList>
    </citation>
    <scope>NUCLEOTIDE SEQUENCE [LARGE SCALE GENOMIC DNA]</scope>
    <source>
        <strain evidence="2 3">TSB47</strain>
    </source>
</reference>
<organism evidence="2 3">
    <name type="scientific">Termitidicoccus mucosus</name>
    <dbReference type="NCBI Taxonomy" id="1184151"/>
    <lineage>
        <taxon>Bacteria</taxon>
        <taxon>Pseudomonadati</taxon>
        <taxon>Verrucomicrobiota</taxon>
        <taxon>Opitutia</taxon>
        <taxon>Opitutales</taxon>
        <taxon>Opitutaceae</taxon>
        <taxon>Termitidicoccus</taxon>
    </lineage>
</organism>
<name>A0A178IFW7_9BACT</name>
<accession>A0A178IFW7</accession>
<dbReference type="Proteomes" id="UP000078486">
    <property type="component" value="Unassembled WGS sequence"/>
</dbReference>
<evidence type="ECO:0000313" key="3">
    <source>
        <dbReference type="Proteomes" id="UP000078486"/>
    </source>
</evidence>
<protein>
    <recommendedName>
        <fullName evidence="4">Lipid/polyisoprenoid-binding YceI-like domain-containing protein</fullName>
    </recommendedName>
</protein>
<sequence>MVHNLFQRAAAGLGFGENFREMRNRFAAAPLRECAIAIINQPFVSHSIIMKTIRMCITAFILCAAALACNASDPSGVWKFEFEGAQGRKLESTLTLKLDGSQLSGTIDNRGGKVEISDAKFEGDQVSFNVVHKIRLRKFTTSYSGRLDGDTIKGTVSTKGRDGQMKSRDWEAKRSAE</sequence>
<comment type="caution">
    <text evidence="2">The sequence shown here is derived from an EMBL/GenBank/DDBJ whole genome shotgun (WGS) entry which is preliminary data.</text>
</comment>
<keyword evidence="3" id="KW-1185">Reference proteome</keyword>